<organism evidence="1 2">
    <name type="scientific">Colletotrichum lupini</name>
    <dbReference type="NCBI Taxonomy" id="145971"/>
    <lineage>
        <taxon>Eukaryota</taxon>
        <taxon>Fungi</taxon>
        <taxon>Dikarya</taxon>
        <taxon>Ascomycota</taxon>
        <taxon>Pezizomycotina</taxon>
        <taxon>Sordariomycetes</taxon>
        <taxon>Hypocreomycetidae</taxon>
        <taxon>Glomerellales</taxon>
        <taxon>Glomerellaceae</taxon>
        <taxon>Colletotrichum</taxon>
        <taxon>Colletotrichum acutatum species complex</taxon>
    </lineage>
</organism>
<reference evidence="1" key="1">
    <citation type="journal article" date="2021" name="Mol. Plant Microbe Interact.">
        <title>Complete Genome Sequence of the Plant-Pathogenic Fungus Colletotrichum lupini.</title>
        <authorList>
            <person name="Baroncelli R."/>
            <person name="Pensec F."/>
            <person name="Da Lio D."/>
            <person name="Boufleur T."/>
            <person name="Vicente I."/>
            <person name="Sarrocco S."/>
            <person name="Picot A."/>
            <person name="Baraldi E."/>
            <person name="Sukno S."/>
            <person name="Thon M."/>
            <person name="Le Floch G."/>
        </authorList>
    </citation>
    <scope>NUCLEOTIDE SEQUENCE</scope>
    <source>
        <strain evidence="1">IMI 504893</strain>
    </source>
</reference>
<proteinExistence type="predicted"/>
<name>A0A9Q8SDE9_9PEZI</name>
<dbReference type="EMBL" id="CP019471">
    <property type="protein sequence ID" value="UQC74492.1"/>
    <property type="molecule type" value="Genomic_DNA"/>
</dbReference>
<protein>
    <submittedName>
        <fullName evidence="1">Uncharacterized protein</fullName>
    </submittedName>
</protein>
<evidence type="ECO:0000313" key="2">
    <source>
        <dbReference type="Proteomes" id="UP000830671"/>
    </source>
</evidence>
<feature type="non-terminal residue" evidence="1">
    <location>
        <position position="1"/>
    </location>
</feature>
<gene>
    <name evidence="1" type="ORF">CLUP02_01143</name>
</gene>
<dbReference type="RefSeq" id="XP_049136142.1">
    <property type="nucleotide sequence ID" value="XM_049280185.1"/>
</dbReference>
<dbReference type="GeneID" id="73335195"/>
<sequence length="144" mass="15867">YLRLIFELLGRIISSPHHSDASIRLLCPWHCQLVVFNDADGVDAAVIHQCKAGQVPRTSHTAKWERCASVPEHRDAGMLDSVLRSWTHGPGINGPSRRLPAVSGACASSQGRARSIGGAMYAQSWPSSILCSEKATWWYGYRPR</sequence>
<dbReference type="Proteomes" id="UP000830671">
    <property type="component" value="Chromosome 1"/>
</dbReference>
<keyword evidence="2" id="KW-1185">Reference proteome</keyword>
<dbReference type="AlphaFoldDB" id="A0A9Q8SDE9"/>
<dbReference type="KEGG" id="clup:CLUP02_01143"/>
<accession>A0A9Q8SDE9</accession>
<evidence type="ECO:0000313" key="1">
    <source>
        <dbReference type="EMBL" id="UQC74492.1"/>
    </source>
</evidence>